<dbReference type="EMBL" id="JADQBC010000072">
    <property type="protein sequence ID" value="MBR8828486.1"/>
    <property type="molecule type" value="Genomic_DNA"/>
</dbReference>
<gene>
    <name evidence="3" type="ORF">DSM107014_11405</name>
</gene>
<dbReference type="Proteomes" id="UP000767446">
    <property type="component" value="Unassembled WGS sequence"/>
</dbReference>
<evidence type="ECO:0000313" key="4">
    <source>
        <dbReference type="Proteomes" id="UP000767446"/>
    </source>
</evidence>
<dbReference type="AlphaFoldDB" id="A0A941GX15"/>
<name>A0A941GX15_9CHRO</name>
<evidence type="ECO:0000256" key="2">
    <source>
        <dbReference type="SAM" id="MobiDB-lite"/>
    </source>
</evidence>
<protein>
    <submittedName>
        <fullName evidence="3">Uncharacterized protein</fullName>
    </submittedName>
</protein>
<reference evidence="3" key="1">
    <citation type="submission" date="2021-02" db="EMBL/GenBank/DDBJ databases">
        <title>Metagenome analyses of Stigonema ocellatum DSM 106950, Chlorogloea purpurea SAG 13.99 and Gomphosphaeria aponina DSM 107014.</title>
        <authorList>
            <person name="Marter P."/>
            <person name="Huang S."/>
        </authorList>
    </citation>
    <scope>NUCLEOTIDE SEQUENCE</scope>
    <source>
        <strain evidence="3">JP213</strain>
    </source>
</reference>
<evidence type="ECO:0000256" key="1">
    <source>
        <dbReference type="SAM" id="Coils"/>
    </source>
</evidence>
<sequence>MGLSTIDSPNGAKVIAPLGPGALPKPPLVPKGPIGVGVGIGIIELIDKAFPDLGDNIPKIPPNVPGGSTPDSPSGTAPDLAQTKPNKTYWIFGTLKMVISYKVDGTTYQTPTLSFPCDRNLPGPLSAAVIYKDTYIPNVAQYWGGYVMMKANGTDQMLVHGGFIPGSLRGGSDYKVENISFTYGIWEHGSDYVKPPVIQFPPPIYAPPDPQTPTFGSPSDDYQISPLTPVFPTQDPFKDPTKDPTQDPFPIFDPDPFPGSDPIPDIFPPAPVFPPIVSPVPPLLVKPPSVDKTPNPITGTDLLLDIPIPPEDDDTKLVPFAPIPVPCFPVGTCLPPCGTPIYPSSDDTEEPPCDNSEILEKLDSLEEAIENVIRNQFEERVVSLTNQAFIIHNATMLSKKVDDTVQLTTVIPNANGADFLFWTNGTSYQCDYGADIQGVLSSIEGLQSVISSNPLEFNSWYSKSTITASTANTLGHLQLTLESHRQYLRYLSNRIADIGNGLKTSKVVLEESYSYMGANLRGFTEEQRALDVQDIWYGNFYKGGNFQIGEEIDYPTPPDPPPENENLNVLLAKVTQDIETTVAQWGSLIDEIVNLHENLAEEIEIVEEQWETIEEDLETNVDYPTQLMPEIYTE</sequence>
<accession>A0A941GX15</accession>
<organism evidence="3 4">
    <name type="scientific">Gomphosphaeria aponina SAG 52.96 = DSM 107014</name>
    <dbReference type="NCBI Taxonomy" id="1521640"/>
    <lineage>
        <taxon>Bacteria</taxon>
        <taxon>Bacillati</taxon>
        <taxon>Cyanobacteriota</taxon>
        <taxon>Cyanophyceae</taxon>
        <taxon>Oscillatoriophycideae</taxon>
        <taxon>Chroococcales</taxon>
        <taxon>Gomphosphaeriaceae</taxon>
        <taxon>Gomphosphaeria</taxon>
    </lineage>
</organism>
<feature type="region of interest" description="Disordered" evidence="2">
    <location>
        <begin position="57"/>
        <end position="81"/>
    </location>
</feature>
<proteinExistence type="predicted"/>
<evidence type="ECO:0000313" key="3">
    <source>
        <dbReference type="EMBL" id="MBR8828486.1"/>
    </source>
</evidence>
<keyword evidence="1" id="KW-0175">Coiled coil</keyword>
<comment type="caution">
    <text evidence="3">The sequence shown here is derived from an EMBL/GenBank/DDBJ whole genome shotgun (WGS) entry which is preliminary data.</text>
</comment>
<feature type="coiled-coil region" evidence="1">
    <location>
        <begin position="589"/>
        <end position="616"/>
    </location>
</feature>